<dbReference type="EMBL" id="CP037940">
    <property type="protein sequence ID" value="QBO35004.1"/>
    <property type="molecule type" value="Genomic_DNA"/>
</dbReference>
<keyword evidence="2" id="KW-1185">Reference proteome</keyword>
<reference evidence="2" key="1">
    <citation type="submission" date="2019-03" db="EMBL/GenBank/DDBJ databases">
        <title>Weissella sp. 26KH-42 Genome sequencing.</title>
        <authorList>
            <person name="Heo J."/>
            <person name="Kim S.-J."/>
            <person name="Kim J.-S."/>
            <person name="Hong S.-B."/>
            <person name="Kwon S.-W."/>
        </authorList>
    </citation>
    <scope>NUCLEOTIDE SEQUENCE [LARGE SCALE GENOMIC DNA]</scope>
    <source>
        <strain evidence="2">26KH-42</strain>
    </source>
</reference>
<dbReference type="RefSeq" id="WP_133362084.1">
    <property type="nucleotide sequence ID" value="NZ_CP037940.1"/>
</dbReference>
<name>A0A4P6YQX4_9LACO</name>
<dbReference type="KEGG" id="wei:EQG49_00345"/>
<gene>
    <name evidence="1" type="ORF">EQG49_00345</name>
</gene>
<evidence type="ECO:0000313" key="1">
    <source>
        <dbReference type="EMBL" id="QBO35004.1"/>
    </source>
</evidence>
<accession>A0A4P6YQX4</accession>
<dbReference type="AlphaFoldDB" id="A0A4P6YQX4"/>
<evidence type="ECO:0000313" key="2">
    <source>
        <dbReference type="Proteomes" id="UP000292886"/>
    </source>
</evidence>
<proteinExistence type="predicted"/>
<organism evidence="1 2">
    <name type="scientific">Periweissella cryptocerci</name>
    <dbReference type="NCBI Taxonomy" id="2506420"/>
    <lineage>
        <taxon>Bacteria</taxon>
        <taxon>Bacillati</taxon>
        <taxon>Bacillota</taxon>
        <taxon>Bacilli</taxon>
        <taxon>Lactobacillales</taxon>
        <taxon>Lactobacillaceae</taxon>
        <taxon>Periweissella</taxon>
    </lineage>
</organism>
<sequence>MGEKIQVVDAVILSYEQNEVKPEYFIIPNHLDIQNLSRHKLVLVHQNGDEHFRIAMILHAAHDRRYLSVKERKALMNNGQLGHVVATLNTSAVELFKGMDLQSHK</sequence>
<protein>
    <submittedName>
        <fullName evidence="1">Uncharacterized protein</fullName>
    </submittedName>
</protein>
<dbReference type="Proteomes" id="UP000292886">
    <property type="component" value="Chromosome"/>
</dbReference>